<keyword evidence="1" id="KW-0472">Membrane</keyword>
<dbReference type="KEGG" id="lfo:LMK00_11185"/>
<evidence type="ECO:0000313" key="3">
    <source>
        <dbReference type="Proteomes" id="UP001056730"/>
    </source>
</evidence>
<organism evidence="2 3">
    <name type="scientific">Lactococcus formosensis</name>
    <dbReference type="NCBI Taxonomy" id="1281486"/>
    <lineage>
        <taxon>Bacteria</taxon>
        <taxon>Bacillati</taxon>
        <taxon>Bacillota</taxon>
        <taxon>Bacilli</taxon>
        <taxon>Lactobacillales</taxon>
        <taxon>Streptococcaceae</taxon>
        <taxon>Lactococcus</taxon>
    </lineage>
</organism>
<gene>
    <name evidence="2" type="ORF">LMK00_11185</name>
</gene>
<dbReference type="EMBL" id="CP086395">
    <property type="protein sequence ID" value="USJ20344.1"/>
    <property type="molecule type" value="Genomic_DNA"/>
</dbReference>
<accession>A0A9Q8Y2L6</accession>
<keyword evidence="1" id="KW-1133">Transmembrane helix</keyword>
<evidence type="ECO:0000256" key="1">
    <source>
        <dbReference type="SAM" id="Phobius"/>
    </source>
</evidence>
<sequence>MKKRKKGLVIGLLSVVIIILIMVIGGKLYMDNQESKQDESLSNQRLAAIVLKKEKPYVTKVEFKGNGSRPGLGAPWVIGAKATMDGEVFDISLETEGNTAVHFQGNEDKRKRYEEISKEGINKHPLEVIYSNGEREVLK</sequence>
<name>A0A9Q8Y2L6_9LACT</name>
<keyword evidence="1" id="KW-0812">Transmembrane</keyword>
<protein>
    <submittedName>
        <fullName evidence="2">Uncharacterized protein</fullName>
    </submittedName>
</protein>
<feature type="transmembrane region" description="Helical" evidence="1">
    <location>
        <begin position="7"/>
        <end position="30"/>
    </location>
</feature>
<reference evidence="2" key="1">
    <citation type="journal article" date="2022" name="Front. Microbiol.">
        <title>Feed Insects as a Reservoir of Granadaene-Producing Lactococci.</title>
        <authorList>
            <person name="Neuzil-Bunesova V."/>
            <person name="Ramirez Garcia A."/>
            <person name="Modrackova N."/>
            <person name="Makovska M."/>
            <person name="Sabolova M."/>
            <person name="Sproer C."/>
            <person name="Bunk B."/>
            <person name="Blom J."/>
            <person name="Schwab C."/>
        </authorList>
    </citation>
    <scope>NUCLEOTIDE SEQUENCE</scope>
    <source>
        <strain evidence="2">I4/6O</strain>
    </source>
</reference>
<evidence type="ECO:0000313" key="2">
    <source>
        <dbReference type="EMBL" id="USJ20344.1"/>
    </source>
</evidence>
<dbReference type="AlphaFoldDB" id="A0A9Q8Y2L6"/>
<proteinExistence type="predicted"/>
<dbReference type="Proteomes" id="UP001056730">
    <property type="component" value="Chromosome"/>
</dbReference>
<dbReference type="RefSeq" id="WP_252170078.1">
    <property type="nucleotide sequence ID" value="NZ_CP086395.1"/>
</dbReference>